<evidence type="ECO:0000313" key="2">
    <source>
        <dbReference type="EMBL" id="EQK39743.1"/>
    </source>
</evidence>
<dbReference type="GO" id="GO:0006259">
    <property type="term" value="P:DNA metabolic process"/>
    <property type="evidence" value="ECO:0007669"/>
    <property type="project" value="UniProtKB-ARBA"/>
</dbReference>
<name>T4VE30_PARBF</name>
<dbReference type="Gene3D" id="3.40.50.10130">
    <property type="match status" value="1"/>
</dbReference>
<comment type="caution">
    <text evidence="2">The sequence shown here is derived from an EMBL/GenBank/DDBJ whole genome shotgun (WGS) entry which is preliminary data.</text>
</comment>
<evidence type="ECO:0000313" key="3">
    <source>
        <dbReference type="Proteomes" id="UP000015688"/>
    </source>
</evidence>
<dbReference type="Proteomes" id="UP000015688">
    <property type="component" value="Unassembled WGS sequence"/>
</dbReference>
<protein>
    <recommendedName>
        <fullName evidence="1">ERCC4 domain-containing protein</fullName>
    </recommendedName>
</protein>
<dbReference type="GO" id="GO:0004518">
    <property type="term" value="F:nuclease activity"/>
    <property type="evidence" value="ECO:0007669"/>
    <property type="project" value="InterPro"/>
</dbReference>
<gene>
    <name evidence="2" type="ORF">C672_3582</name>
</gene>
<dbReference type="InterPro" id="IPR006166">
    <property type="entry name" value="ERCC4_domain"/>
</dbReference>
<dbReference type="InterPro" id="IPR011335">
    <property type="entry name" value="Restrct_endonuc-II-like"/>
</dbReference>
<dbReference type="AlphaFoldDB" id="T4VE30"/>
<dbReference type="SUPFAM" id="SSF52980">
    <property type="entry name" value="Restriction endonuclease-like"/>
    <property type="match status" value="1"/>
</dbReference>
<dbReference type="PATRIC" id="fig|1233171.3.peg.3449"/>
<dbReference type="GO" id="GO:0003677">
    <property type="term" value="F:DNA binding"/>
    <property type="evidence" value="ECO:0007669"/>
    <property type="project" value="InterPro"/>
</dbReference>
<dbReference type="SMART" id="SM00891">
    <property type="entry name" value="ERCC4"/>
    <property type="match status" value="1"/>
</dbReference>
<reference evidence="2 3" key="1">
    <citation type="submission" date="2013-06" db="EMBL/GenBank/DDBJ databases">
        <authorList>
            <person name="Walk S."/>
            <person name="Aronoff D."/>
            <person name="Young V.Y."/>
            <person name="Marsh J."/>
            <person name="Harrison L."/>
            <person name="Daugherty S.C."/>
            <person name="Shefchek K.A."/>
            <person name="Hine E.E."/>
            <person name="Tallon L.J."/>
            <person name="Sadzewicz L.K."/>
            <person name="Rasko D.A."/>
        </authorList>
    </citation>
    <scope>NUCLEOTIDE SEQUENCE [LARGE SCALE GENOMIC DNA]</scope>
    <source>
        <strain evidence="2 3">ATCC 638</strain>
    </source>
</reference>
<evidence type="ECO:0000259" key="1">
    <source>
        <dbReference type="SMART" id="SM00891"/>
    </source>
</evidence>
<organism evidence="2 3">
    <name type="scientific">Paraclostridium bifermentans ATCC 638 = DSM 14991</name>
    <dbReference type="NCBI Taxonomy" id="1233171"/>
    <lineage>
        <taxon>Bacteria</taxon>
        <taxon>Bacillati</taxon>
        <taxon>Bacillota</taxon>
        <taxon>Clostridia</taxon>
        <taxon>Peptostreptococcales</taxon>
        <taxon>Peptostreptococcaceae</taxon>
        <taxon>Paraclostridium</taxon>
    </lineage>
</organism>
<proteinExistence type="predicted"/>
<dbReference type="RefSeq" id="WP_021434499.1">
    <property type="nucleotide sequence ID" value="NZ_AVNC01000023.1"/>
</dbReference>
<dbReference type="Pfam" id="PF02732">
    <property type="entry name" value="ERCC4"/>
    <property type="match status" value="1"/>
</dbReference>
<dbReference type="EMBL" id="AVNC01000023">
    <property type="protein sequence ID" value="EQK39743.1"/>
    <property type="molecule type" value="Genomic_DNA"/>
</dbReference>
<sequence length="180" mass="21054">MSIDINKCKIKIIVDSREKSWLHIANTWNKNNIEYYIKDKGLKTGDYSIAVKTPSGEVINFEDKVVVERKANITELCGNLTDNRDSAGKNRFIRELERAKKNGIKLILLIEDSQGYDKALRGFFREDKPSKMHTNGFIGMLMAYKARYDFEVVWLDKELSGSYIYKILYYEAREYLKNMK</sequence>
<accession>T4VE30</accession>
<feature type="domain" description="ERCC4" evidence="1">
    <location>
        <begin position="11"/>
        <end position="114"/>
    </location>
</feature>